<evidence type="ECO:0000256" key="1">
    <source>
        <dbReference type="SAM" id="Phobius"/>
    </source>
</evidence>
<dbReference type="RefSeq" id="WP_180703593.1">
    <property type="nucleotide sequence ID" value="NZ_CAJUCR010000002.1"/>
</dbReference>
<name>A0A1V1I1A1_9FIRM</name>
<proteinExistence type="predicted"/>
<sequence length="59" mass="6868">MNFSRFRKLDYILFYVIISIIFIIQLYELSLTALVGILIVSIIPTLILGTVTNFIFKKK</sequence>
<gene>
    <name evidence="2" type="ORF">CRIB_1314</name>
</gene>
<keyword evidence="1" id="KW-1133">Transmembrane helix</keyword>
<keyword evidence="3" id="KW-1185">Reference proteome</keyword>
<accession>A0A1V1I1A1</accession>
<feature type="transmembrane region" description="Helical" evidence="1">
    <location>
        <begin position="33"/>
        <end position="56"/>
    </location>
</feature>
<protein>
    <submittedName>
        <fullName evidence="2">Uncharacterized protein</fullName>
    </submittedName>
</protein>
<dbReference type="EMBL" id="LN555523">
    <property type="protein sequence ID" value="CED93923.1"/>
    <property type="molecule type" value="Genomic_DNA"/>
</dbReference>
<dbReference type="Proteomes" id="UP000245622">
    <property type="component" value="Chromosome 1"/>
</dbReference>
<feature type="transmembrane region" description="Helical" evidence="1">
    <location>
        <begin position="9"/>
        <end position="27"/>
    </location>
</feature>
<organism evidence="2 3">
    <name type="scientific">Romboutsia ilealis</name>
    <dbReference type="NCBI Taxonomy" id="1115758"/>
    <lineage>
        <taxon>Bacteria</taxon>
        <taxon>Bacillati</taxon>
        <taxon>Bacillota</taxon>
        <taxon>Clostridia</taxon>
        <taxon>Peptostreptococcales</taxon>
        <taxon>Peptostreptococcaceae</taxon>
        <taxon>Romboutsia</taxon>
    </lineage>
</organism>
<evidence type="ECO:0000313" key="3">
    <source>
        <dbReference type="Proteomes" id="UP000245622"/>
    </source>
</evidence>
<evidence type="ECO:0000313" key="2">
    <source>
        <dbReference type="EMBL" id="CED93923.1"/>
    </source>
</evidence>
<dbReference type="GeneID" id="82205351"/>
<keyword evidence="1" id="KW-0812">Transmembrane</keyword>
<keyword evidence="1" id="KW-0472">Membrane</keyword>
<dbReference type="AlphaFoldDB" id="A0A1V1I1A1"/>
<reference evidence="2 3" key="1">
    <citation type="submission" date="2014-04" db="EMBL/GenBank/DDBJ databases">
        <authorList>
            <person name="Hornung B.V."/>
        </authorList>
    </citation>
    <scope>NUCLEOTIDE SEQUENCE [LARGE SCALE GENOMIC DNA]</scope>
    <source>
        <strain evidence="2 3">CRIB</strain>
    </source>
</reference>
<dbReference type="KEGG" id="ril:CRIB_1314"/>